<dbReference type="Proteomes" id="UP000693946">
    <property type="component" value="Linkage Group LG2"/>
</dbReference>
<accession>A0AAV6RFZ8</accession>
<keyword evidence="2" id="KW-1185">Reference proteome</keyword>
<proteinExistence type="predicted"/>
<protein>
    <submittedName>
        <fullName evidence="1">Uncharacterized protein</fullName>
    </submittedName>
</protein>
<name>A0AAV6RFZ8_SOLSE</name>
<dbReference type="AlphaFoldDB" id="A0AAV6RFZ8"/>
<reference evidence="1 2" key="1">
    <citation type="journal article" date="2021" name="Sci. Rep.">
        <title>Chromosome anchoring in Senegalese sole (Solea senegalensis) reveals sex-associated markers and genome rearrangements in flatfish.</title>
        <authorList>
            <person name="Guerrero-Cozar I."/>
            <person name="Gomez-Garrido J."/>
            <person name="Berbel C."/>
            <person name="Martinez-Blanch J.F."/>
            <person name="Alioto T."/>
            <person name="Claros M.G."/>
            <person name="Gagnaire P.A."/>
            <person name="Manchado M."/>
        </authorList>
    </citation>
    <scope>NUCLEOTIDE SEQUENCE [LARGE SCALE GENOMIC DNA]</scope>
    <source>
        <strain evidence="1">Sse05_10M</strain>
    </source>
</reference>
<evidence type="ECO:0000313" key="2">
    <source>
        <dbReference type="Proteomes" id="UP000693946"/>
    </source>
</evidence>
<organism evidence="1 2">
    <name type="scientific">Solea senegalensis</name>
    <name type="common">Senegalese sole</name>
    <dbReference type="NCBI Taxonomy" id="28829"/>
    <lineage>
        <taxon>Eukaryota</taxon>
        <taxon>Metazoa</taxon>
        <taxon>Chordata</taxon>
        <taxon>Craniata</taxon>
        <taxon>Vertebrata</taxon>
        <taxon>Euteleostomi</taxon>
        <taxon>Actinopterygii</taxon>
        <taxon>Neopterygii</taxon>
        <taxon>Teleostei</taxon>
        <taxon>Neoteleostei</taxon>
        <taxon>Acanthomorphata</taxon>
        <taxon>Carangaria</taxon>
        <taxon>Pleuronectiformes</taxon>
        <taxon>Pleuronectoidei</taxon>
        <taxon>Soleidae</taxon>
        <taxon>Solea</taxon>
    </lineage>
</organism>
<dbReference type="EMBL" id="JAGKHQ010000012">
    <property type="protein sequence ID" value="KAG7503870.1"/>
    <property type="molecule type" value="Genomic_DNA"/>
</dbReference>
<comment type="caution">
    <text evidence="1">The sequence shown here is derived from an EMBL/GenBank/DDBJ whole genome shotgun (WGS) entry which is preliminary data.</text>
</comment>
<gene>
    <name evidence="1" type="ORF">JOB18_046409</name>
</gene>
<sequence length="160" mass="18090">MVYARIIHTLIEALRFKRRSCRHVVSTEVDDPSDKCTLCLDSELPCLSEHTRRCRRSPASTTAKSDIFSYSLTSVCARVCTPRSKSVISVLLDKDRMKLSFNNLLLKLQVELCCRTGLHAFLIALRLQTCEKAALKRLCPDFENMPTPKQKKRCAAAASK</sequence>
<evidence type="ECO:0000313" key="1">
    <source>
        <dbReference type="EMBL" id="KAG7503870.1"/>
    </source>
</evidence>